<feature type="transmembrane region" description="Helical" evidence="5">
    <location>
        <begin position="192"/>
        <end position="211"/>
    </location>
</feature>
<protein>
    <submittedName>
        <fullName evidence="7">SulP family inorganic anion transporter</fullName>
    </submittedName>
</protein>
<dbReference type="EMBL" id="DVJQ01000049">
    <property type="protein sequence ID" value="HIS74561.1"/>
    <property type="molecule type" value="Genomic_DNA"/>
</dbReference>
<evidence type="ECO:0000313" key="8">
    <source>
        <dbReference type="Proteomes" id="UP000886865"/>
    </source>
</evidence>
<accession>A0A9D1FIP0</accession>
<dbReference type="GO" id="GO:0016020">
    <property type="term" value="C:membrane"/>
    <property type="evidence" value="ECO:0007669"/>
    <property type="project" value="UniProtKB-SubCell"/>
</dbReference>
<evidence type="ECO:0000256" key="2">
    <source>
        <dbReference type="ARBA" id="ARBA00022692"/>
    </source>
</evidence>
<feature type="transmembrane region" description="Helical" evidence="5">
    <location>
        <begin position="43"/>
        <end position="61"/>
    </location>
</feature>
<dbReference type="Gene3D" id="3.30.750.24">
    <property type="entry name" value="STAS domain"/>
    <property type="match status" value="1"/>
</dbReference>
<organism evidence="7 8">
    <name type="scientific">Candidatus Galligastranaerophilus intestinavium</name>
    <dbReference type="NCBI Taxonomy" id="2840836"/>
    <lineage>
        <taxon>Bacteria</taxon>
        <taxon>Candidatus Galligastranaerophilus</taxon>
    </lineage>
</organism>
<gene>
    <name evidence="7" type="ORF">IAA86_06040</name>
</gene>
<feature type="transmembrane region" description="Helical" evidence="5">
    <location>
        <begin position="168"/>
        <end position="186"/>
    </location>
</feature>
<dbReference type="PROSITE" id="PS50801">
    <property type="entry name" value="STAS"/>
    <property type="match status" value="1"/>
</dbReference>
<feature type="transmembrane region" description="Helical" evidence="5">
    <location>
        <begin position="276"/>
        <end position="294"/>
    </location>
</feature>
<dbReference type="InterPro" id="IPR001902">
    <property type="entry name" value="SLC26A/SulP_fam"/>
</dbReference>
<dbReference type="SUPFAM" id="SSF52091">
    <property type="entry name" value="SpoIIaa-like"/>
    <property type="match status" value="1"/>
</dbReference>
<feature type="transmembrane region" description="Helical" evidence="5">
    <location>
        <begin position="364"/>
        <end position="395"/>
    </location>
</feature>
<evidence type="ECO:0000256" key="4">
    <source>
        <dbReference type="ARBA" id="ARBA00023136"/>
    </source>
</evidence>
<dbReference type="AlphaFoldDB" id="A0A9D1FIP0"/>
<dbReference type="InterPro" id="IPR002645">
    <property type="entry name" value="STAS_dom"/>
</dbReference>
<feature type="domain" description="STAS" evidence="6">
    <location>
        <begin position="429"/>
        <end position="529"/>
    </location>
</feature>
<proteinExistence type="predicted"/>
<dbReference type="CDD" id="cd07042">
    <property type="entry name" value="STAS_SulP_like_sulfate_transporter"/>
    <property type="match status" value="1"/>
</dbReference>
<dbReference type="Proteomes" id="UP000886865">
    <property type="component" value="Unassembled WGS sequence"/>
</dbReference>
<reference evidence="7" key="2">
    <citation type="journal article" date="2021" name="PeerJ">
        <title>Extensive microbial diversity within the chicken gut microbiome revealed by metagenomics and culture.</title>
        <authorList>
            <person name="Gilroy R."/>
            <person name="Ravi A."/>
            <person name="Getino M."/>
            <person name="Pursley I."/>
            <person name="Horton D.L."/>
            <person name="Alikhan N.F."/>
            <person name="Baker D."/>
            <person name="Gharbi K."/>
            <person name="Hall N."/>
            <person name="Watson M."/>
            <person name="Adriaenssens E.M."/>
            <person name="Foster-Nyarko E."/>
            <person name="Jarju S."/>
            <person name="Secka A."/>
            <person name="Antonio M."/>
            <person name="Oren A."/>
            <person name="Chaudhuri R.R."/>
            <person name="La Ragione R."/>
            <person name="Hildebrand F."/>
            <person name="Pallen M.J."/>
        </authorList>
    </citation>
    <scope>NUCLEOTIDE SEQUENCE</scope>
    <source>
        <strain evidence="7">CHK152-2871</strain>
    </source>
</reference>
<dbReference type="Pfam" id="PF00916">
    <property type="entry name" value="Sulfate_transp"/>
    <property type="match status" value="1"/>
</dbReference>
<comment type="subcellular location">
    <subcellularLocation>
        <location evidence="1">Membrane</location>
        <topology evidence="1">Multi-pass membrane protein</topology>
    </subcellularLocation>
</comment>
<reference evidence="7" key="1">
    <citation type="submission" date="2020-10" db="EMBL/GenBank/DDBJ databases">
        <authorList>
            <person name="Gilroy R."/>
        </authorList>
    </citation>
    <scope>NUCLEOTIDE SEQUENCE</scope>
    <source>
        <strain evidence="7">CHK152-2871</strain>
    </source>
</reference>
<comment type="caution">
    <text evidence="7">The sequence shown here is derived from an EMBL/GenBank/DDBJ whole genome shotgun (WGS) entry which is preliminary data.</text>
</comment>
<dbReference type="InterPro" id="IPR011547">
    <property type="entry name" value="SLC26A/SulP_dom"/>
</dbReference>
<evidence type="ECO:0000256" key="3">
    <source>
        <dbReference type="ARBA" id="ARBA00022989"/>
    </source>
</evidence>
<feature type="transmembrane region" description="Helical" evidence="5">
    <location>
        <begin position="116"/>
        <end position="136"/>
    </location>
</feature>
<keyword evidence="4 5" id="KW-0472">Membrane</keyword>
<feature type="transmembrane region" description="Helical" evidence="5">
    <location>
        <begin position="232"/>
        <end position="256"/>
    </location>
</feature>
<keyword evidence="2 5" id="KW-0812">Transmembrane</keyword>
<feature type="transmembrane region" description="Helical" evidence="5">
    <location>
        <begin position="331"/>
        <end position="352"/>
    </location>
</feature>
<name>A0A9D1FIP0_9BACT</name>
<evidence type="ECO:0000256" key="5">
    <source>
        <dbReference type="SAM" id="Phobius"/>
    </source>
</evidence>
<feature type="transmembrane region" description="Helical" evidence="5">
    <location>
        <begin position="306"/>
        <end position="325"/>
    </location>
</feature>
<keyword evidence="3 5" id="KW-1133">Transmembrane helix</keyword>
<dbReference type="Pfam" id="PF01740">
    <property type="entry name" value="STAS"/>
    <property type="match status" value="1"/>
</dbReference>
<sequence length="544" mass="58357">MNIKSSEIKLKNIFGDLTGGALGAVIALPQALAFGVAIGTGASSGLWGAIILCFTVGLLGCNQPLLSGPTGPAAIVCASALTVLNGSTQSLFAVIFLAGLFQIILSRTNLTQIVKYVPYPVISGFMNAVGVILIILQLNPFLGAKSLPTPMLALKGFLSALQNVNESALLIGILTLTIIFATPRYITKIIPSQILALVVSTIVSALYNFDLPTVGGVTSKLPSVIWADFSNIKALLIPALIIAIVCTSESLLTNLVVDSLTKTNCNTKKMVLSQGVGNMLCSLFGAVAGSGATMRSAAAIKAGAKTRFCAIVCAIILLLTVLFAHDFANKIPLSALAAILFKVGLDIVDTKLLKIVKYAPKQDLAVMFTVFFLTIFYDLILGVSTGIVLSALIFAKQLADSTNVKFKDIEDKHSIEIEKKLQSEAGYKIRVVHIFGEFFFGSATQIISHFEEVLGTRYLIVCYESENILDISAVFALEDIITRLKSQNITAHLVIKNSKILQQLDNLGISEQLGKENIFYSEDEAIESAKKLLKLEKNIKHKRK</sequence>
<evidence type="ECO:0000259" key="6">
    <source>
        <dbReference type="PROSITE" id="PS50801"/>
    </source>
</evidence>
<dbReference type="InterPro" id="IPR036513">
    <property type="entry name" value="STAS_dom_sf"/>
</dbReference>
<dbReference type="PANTHER" id="PTHR11814">
    <property type="entry name" value="SULFATE TRANSPORTER"/>
    <property type="match status" value="1"/>
</dbReference>
<feature type="transmembrane region" description="Helical" evidence="5">
    <location>
        <begin position="73"/>
        <end position="104"/>
    </location>
</feature>
<dbReference type="GO" id="GO:0055085">
    <property type="term" value="P:transmembrane transport"/>
    <property type="evidence" value="ECO:0007669"/>
    <property type="project" value="InterPro"/>
</dbReference>
<evidence type="ECO:0000313" key="7">
    <source>
        <dbReference type="EMBL" id="HIS74561.1"/>
    </source>
</evidence>
<evidence type="ECO:0000256" key="1">
    <source>
        <dbReference type="ARBA" id="ARBA00004141"/>
    </source>
</evidence>